<dbReference type="Gene3D" id="3.10.25.10">
    <property type="entry name" value="Formyl transferase, C-terminal domain"/>
    <property type="match status" value="1"/>
</dbReference>
<dbReference type="SUPFAM" id="SSF53328">
    <property type="entry name" value="Formyltransferase"/>
    <property type="match status" value="1"/>
</dbReference>
<dbReference type="PANTHER" id="PTHR11138:SF5">
    <property type="entry name" value="METHIONYL-TRNA FORMYLTRANSFERASE, MITOCHONDRIAL"/>
    <property type="match status" value="1"/>
</dbReference>
<dbReference type="PANTHER" id="PTHR11138">
    <property type="entry name" value="METHIONYL-TRNA FORMYLTRANSFERASE"/>
    <property type="match status" value="1"/>
</dbReference>
<dbReference type="SUPFAM" id="SSF50486">
    <property type="entry name" value="FMT C-terminal domain-like"/>
    <property type="match status" value="1"/>
</dbReference>
<keyword evidence="8" id="KW-1185">Reference proteome</keyword>
<evidence type="ECO:0000313" key="7">
    <source>
        <dbReference type="EMBL" id="SES50118.1"/>
    </source>
</evidence>
<dbReference type="InterPro" id="IPR011034">
    <property type="entry name" value="Formyl_transferase-like_C_sf"/>
</dbReference>
<name>A0A1H9XVB2_9MICO</name>
<dbReference type="EC" id="2.1.2.9" evidence="2"/>
<gene>
    <name evidence="7" type="ORF">SAMN05216199_0619</name>
</gene>
<dbReference type="AlphaFoldDB" id="A0A1H9XVB2"/>
<dbReference type="GO" id="GO:0004479">
    <property type="term" value="F:methionyl-tRNA formyltransferase activity"/>
    <property type="evidence" value="ECO:0007669"/>
    <property type="project" value="UniProtKB-EC"/>
</dbReference>
<keyword evidence="7" id="KW-0808">Transferase</keyword>
<comment type="catalytic activity">
    <reaction evidence="4">
        <text>L-methionyl-tRNA(fMet) + (6R)-10-formyltetrahydrofolate = N-formyl-L-methionyl-tRNA(fMet) + (6S)-5,6,7,8-tetrahydrofolate + H(+)</text>
        <dbReference type="Rhea" id="RHEA:24380"/>
        <dbReference type="Rhea" id="RHEA-COMP:9952"/>
        <dbReference type="Rhea" id="RHEA-COMP:9953"/>
        <dbReference type="ChEBI" id="CHEBI:15378"/>
        <dbReference type="ChEBI" id="CHEBI:57453"/>
        <dbReference type="ChEBI" id="CHEBI:78530"/>
        <dbReference type="ChEBI" id="CHEBI:78844"/>
        <dbReference type="ChEBI" id="CHEBI:195366"/>
        <dbReference type="EC" id="2.1.2.9"/>
    </reaction>
</comment>
<dbReference type="CDD" id="cd08369">
    <property type="entry name" value="FMT_core"/>
    <property type="match status" value="1"/>
</dbReference>
<accession>A0A1H9XVB2</accession>
<feature type="domain" description="Formyl transferase N-terminal" evidence="5">
    <location>
        <begin position="66"/>
        <end position="166"/>
    </location>
</feature>
<proteinExistence type="predicted"/>
<evidence type="ECO:0000259" key="5">
    <source>
        <dbReference type="Pfam" id="PF00551"/>
    </source>
</evidence>
<dbReference type="STRING" id="587636.SAMN05216199_0619"/>
<evidence type="ECO:0000259" key="6">
    <source>
        <dbReference type="Pfam" id="PF02911"/>
    </source>
</evidence>
<dbReference type="RefSeq" id="WP_177180492.1">
    <property type="nucleotide sequence ID" value="NZ_FOHB01000018.1"/>
</dbReference>
<evidence type="ECO:0000313" key="8">
    <source>
        <dbReference type="Proteomes" id="UP000199019"/>
    </source>
</evidence>
<dbReference type="InterPro" id="IPR037022">
    <property type="entry name" value="Formyl_trans_C_sf"/>
</dbReference>
<dbReference type="GO" id="GO:0005829">
    <property type="term" value="C:cytosol"/>
    <property type="evidence" value="ECO:0007669"/>
    <property type="project" value="TreeGrafter"/>
</dbReference>
<dbReference type="EMBL" id="FOHB01000018">
    <property type="protein sequence ID" value="SES50118.1"/>
    <property type="molecule type" value="Genomic_DNA"/>
</dbReference>
<dbReference type="InterPro" id="IPR036477">
    <property type="entry name" value="Formyl_transf_N_sf"/>
</dbReference>
<evidence type="ECO:0000256" key="2">
    <source>
        <dbReference type="ARBA" id="ARBA00012261"/>
    </source>
</evidence>
<dbReference type="Gene3D" id="3.40.50.170">
    <property type="entry name" value="Formyl transferase, N-terminal domain"/>
    <property type="match status" value="1"/>
</dbReference>
<dbReference type="Pfam" id="PF02911">
    <property type="entry name" value="Formyl_trans_C"/>
    <property type="match status" value="1"/>
</dbReference>
<reference evidence="8" key="1">
    <citation type="submission" date="2016-10" db="EMBL/GenBank/DDBJ databases">
        <authorList>
            <person name="Varghese N."/>
            <person name="Submissions S."/>
        </authorList>
    </citation>
    <scope>NUCLEOTIDE SEQUENCE [LARGE SCALE GENOMIC DNA]</scope>
    <source>
        <strain evidence="8">CGMCC 1.6963</strain>
    </source>
</reference>
<dbReference type="Proteomes" id="UP000199019">
    <property type="component" value="Unassembled WGS sequence"/>
</dbReference>
<evidence type="ECO:0000256" key="3">
    <source>
        <dbReference type="ARBA" id="ARBA00016014"/>
    </source>
</evidence>
<feature type="domain" description="Formyl transferase C-terminal" evidence="6">
    <location>
        <begin position="208"/>
        <end position="301"/>
    </location>
</feature>
<evidence type="ECO:0000256" key="4">
    <source>
        <dbReference type="ARBA" id="ARBA00048558"/>
    </source>
</evidence>
<dbReference type="Pfam" id="PF00551">
    <property type="entry name" value="Formyl_trans_N"/>
    <property type="match status" value="1"/>
</dbReference>
<sequence length="318" mass="34236">MTTAFPTLLAIGRSRLLFDSIEHLADRGYPFGVIVTAPESAEYDVSPADFEQLAGRLGCDYFLTTKAASAEVCGALRRRGVSAGISANWQYVLPPSFLDLFPLALLNLHLGNLPDYKGNATVNWAILNGENEIHANIHRMVADLDAGDVLARERITIDEVTYVGDVLAEATRVAPDLFERALTSLAEDPGACLVRGRVEGLRCYPRLPQDGLIDWTRAAVDVARLVRASSRPYPGAFSYLCDRRVVVWRARVAPTTPFLAVPGHVLGTDPDGTRLRVACGAGAVDLEELCVDGAPVPAAALTRSIRARFSNAPIDGGP</sequence>
<organism evidence="7 8">
    <name type="scientific">Pedococcus cremeus</name>
    <dbReference type="NCBI Taxonomy" id="587636"/>
    <lineage>
        <taxon>Bacteria</taxon>
        <taxon>Bacillati</taxon>
        <taxon>Actinomycetota</taxon>
        <taxon>Actinomycetes</taxon>
        <taxon>Micrococcales</taxon>
        <taxon>Intrasporangiaceae</taxon>
        <taxon>Pedococcus</taxon>
    </lineage>
</organism>
<dbReference type="InterPro" id="IPR002376">
    <property type="entry name" value="Formyl_transf_N"/>
</dbReference>
<comment type="function">
    <text evidence="1">Attaches a formyl group to the free amino group of methionyl-tRNA(fMet). The formyl group appears to play a dual role in the initiator identity of N-formylmethionyl-tRNA by promoting its recognition by IF2 and preventing the misappropriation of this tRNA by the elongation apparatus.</text>
</comment>
<dbReference type="InterPro" id="IPR005793">
    <property type="entry name" value="Formyl_trans_C"/>
</dbReference>
<protein>
    <recommendedName>
        <fullName evidence="3">Methionyl-tRNA formyltransferase</fullName>
        <ecNumber evidence="2">2.1.2.9</ecNumber>
    </recommendedName>
</protein>
<evidence type="ECO:0000256" key="1">
    <source>
        <dbReference type="ARBA" id="ARBA00002606"/>
    </source>
</evidence>